<dbReference type="InterPro" id="IPR051566">
    <property type="entry name" value="CNKSR"/>
</dbReference>
<dbReference type="InterPro" id="IPR011993">
    <property type="entry name" value="PH-like_dom_sf"/>
</dbReference>
<keyword evidence="4" id="KW-1185">Reference proteome</keyword>
<dbReference type="Gene3D" id="2.30.29.30">
    <property type="entry name" value="Pleckstrin-homology domain (PH domain)/Phosphotyrosine-binding domain (PTB)"/>
    <property type="match status" value="1"/>
</dbReference>
<feature type="compositionally biased region" description="Acidic residues" evidence="1">
    <location>
        <begin position="98"/>
        <end position="112"/>
    </location>
</feature>
<dbReference type="Proteomes" id="UP000653271">
    <property type="component" value="Unassembled WGS sequence"/>
</dbReference>
<accession>A0A850XJ20</accession>
<sequence>MAQKWKRCWFVLKGHTLYWYNHPNVSRDAGSSQSPAGTVEVGGEHGLSSPSVFQLCHQRYKPFVFAAETLADLSMWVSHLITAKTKYTLANKSVPDKEEDCYSETEAEDPDEESPRQGCDSPKKRTPNTLEKAQLFSAGGDPSSAASSPQGSPRSCSPMDPTGEDLECLMQCLKQGGVSLIGQQRFLTQEQYRKSFIRRNKNPHINEKVHAVRALQSTLKAKLVELQALEQLLSDAALTSEKFRHWKEEHQELYQELRELWARQQSQDGDGGLGAEHGSPEAAAEP</sequence>
<dbReference type="OrthoDB" id="2157866at2759"/>
<keyword evidence="3" id="KW-0418">Kinase</keyword>
<dbReference type="SUPFAM" id="SSF50729">
    <property type="entry name" value="PH domain-like"/>
    <property type="match status" value="1"/>
</dbReference>
<dbReference type="InterPro" id="IPR001849">
    <property type="entry name" value="PH_domain"/>
</dbReference>
<feature type="non-terminal residue" evidence="3">
    <location>
        <position position="1"/>
    </location>
</feature>
<dbReference type="PANTHER" id="PTHR12844:SF10">
    <property type="entry name" value="CONNECTOR ENHANCER OF KINASE SUPPRESSOR OF RAS 1"/>
    <property type="match status" value="1"/>
</dbReference>
<feature type="compositionally biased region" description="Low complexity" evidence="1">
    <location>
        <begin position="137"/>
        <end position="155"/>
    </location>
</feature>
<evidence type="ECO:0000256" key="1">
    <source>
        <dbReference type="SAM" id="MobiDB-lite"/>
    </source>
</evidence>
<evidence type="ECO:0000313" key="4">
    <source>
        <dbReference type="Proteomes" id="UP000653271"/>
    </source>
</evidence>
<feature type="domain" description="PH" evidence="2">
    <location>
        <begin position="1"/>
        <end position="85"/>
    </location>
</feature>
<comment type="caution">
    <text evidence="3">The sequence shown here is derived from an EMBL/GenBank/DDBJ whole genome shotgun (WGS) entry which is preliminary data.</text>
</comment>
<feature type="non-terminal residue" evidence="3">
    <location>
        <position position="286"/>
    </location>
</feature>
<organism evidence="3 4">
    <name type="scientific">Piaya cayana</name>
    <name type="common">Common squirrel cuckoo</name>
    <dbReference type="NCBI Taxonomy" id="33601"/>
    <lineage>
        <taxon>Eukaryota</taxon>
        <taxon>Metazoa</taxon>
        <taxon>Chordata</taxon>
        <taxon>Craniata</taxon>
        <taxon>Vertebrata</taxon>
        <taxon>Euteleostomi</taxon>
        <taxon>Archelosauria</taxon>
        <taxon>Archosauria</taxon>
        <taxon>Dinosauria</taxon>
        <taxon>Saurischia</taxon>
        <taxon>Theropoda</taxon>
        <taxon>Coelurosauria</taxon>
        <taxon>Aves</taxon>
        <taxon>Neognathae</taxon>
        <taxon>Neoaves</taxon>
        <taxon>Otidimorphae</taxon>
        <taxon>Cuculiformes</taxon>
        <taxon>Coccyzidae</taxon>
        <taxon>Piaya</taxon>
    </lineage>
</organism>
<protein>
    <submittedName>
        <fullName evidence="3">CNKR1 kinase</fullName>
    </submittedName>
</protein>
<dbReference type="EMBL" id="WAAB01025866">
    <property type="protein sequence ID" value="NWH82778.1"/>
    <property type="molecule type" value="Genomic_DNA"/>
</dbReference>
<reference evidence="3" key="1">
    <citation type="submission" date="2019-09" db="EMBL/GenBank/DDBJ databases">
        <title>Bird 10,000 Genomes (B10K) Project - Family phase.</title>
        <authorList>
            <person name="Zhang G."/>
        </authorList>
    </citation>
    <scope>NUCLEOTIDE SEQUENCE</scope>
    <source>
        <strain evidence="3">B10K-DU-008-47</strain>
        <tissue evidence="3">Mixed tissue sample</tissue>
    </source>
</reference>
<name>A0A850XJ20_PIACA</name>
<feature type="region of interest" description="Disordered" evidence="1">
    <location>
        <begin position="98"/>
        <end position="161"/>
    </location>
</feature>
<evidence type="ECO:0000313" key="3">
    <source>
        <dbReference type="EMBL" id="NWH82778.1"/>
    </source>
</evidence>
<dbReference type="GO" id="GO:0016301">
    <property type="term" value="F:kinase activity"/>
    <property type="evidence" value="ECO:0007669"/>
    <property type="project" value="UniProtKB-KW"/>
</dbReference>
<feature type="region of interest" description="Disordered" evidence="1">
    <location>
        <begin position="265"/>
        <end position="286"/>
    </location>
</feature>
<dbReference type="PANTHER" id="PTHR12844">
    <property type="entry name" value="CONNECTOR ENCHANCER OF KINASE SUPPRESSOR OF RAS"/>
    <property type="match status" value="1"/>
</dbReference>
<keyword evidence="3" id="KW-0808">Transferase</keyword>
<evidence type="ECO:0000259" key="2">
    <source>
        <dbReference type="PROSITE" id="PS50003"/>
    </source>
</evidence>
<dbReference type="Pfam" id="PF00169">
    <property type="entry name" value="PH"/>
    <property type="match status" value="1"/>
</dbReference>
<dbReference type="PROSITE" id="PS50003">
    <property type="entry name" value="PH_DOMAIN"/>
    <property type="match status" value="1"/>
</dbReference>
<gene>
    <name evidence="3" type="primary">Cnksr1</name>
    <name evidence="3" type="ORF">PIACAY_R14901</name>
</gene>
<proteinExistence type="predicted"/>
<dbReference type="AlphaFoldDB" id="A0A850XJ20"/>